<name>A0A803LKT7_CHEQI</name>
<dbReference type="SUPFAM" id="SSF56112">
    <property type="entry name" value="Protein kinase-like (PK-like)"/>
    <property type="match status" value="1"/>
</dbReference>
<feature type="compositionally biased region" description="Polar residues" evidence="1">
    <location>
        <begin position="142"/>
        <end position="152"/>
    </location>
</feature>
<keyword evidence="2" id="KW-0732">Signal</keyword>
<reference evidence="3" key="2">
    <citation type="submission" date="2021-03" db="UniProtKB">
        <authorList>
            <consortium name="EnsemblPlants"/>
        </authorList>
    </citation>
    <scope>IDENTIFICATION</scope>
</reference>
<dbReference type="Gramene" id="AUR62014584-RA">
    <property type="protein sequence ID" value="AUR62014584-RA:cds"/>
    <property type="gene ID" value="AUR62014584"/>
</dbReference>
<dbReference type="InterPro" id="IPR011009">
    <property type="entry name" value="Kinase-like_dom_sf"/>
</dbReference>
<sequence>MPHGHISMKSNVFSFGVLVLEMVSGQRISSFQSRDNPENMLTFAWKNWLEGNAWNVVDPTLSPAFSTEILRCIHIGLLCVQHNMANRPTTSSIGLMLSSSTMTLNVPSQPAFFSRSHTPSSMPSPEHSSNQSSSQLPACSINEGSITQVYPR</sequence>
<evidence type="ECO:0000256" key="2">
    <source>
        <dbReference type="SAM" id="SignalP"/>
    </source>
</evidence>
<feature type="signal peptide" evidence="2">
    <location>
        <begin position="1"/>
        <end position="25"/>
    </location>
</feature>
<accession>A0A803LKT7</accession>
<keyword evidence="4" id="KW-1185">Reference proteome</keyword>
<feature type="compositionally biased region" description="Low complexity" evidence="1">
    <location>
        <begin position="116"/>
        <end position="140"/>
    </location>
</feature>
<evidence type="ECO:0000313" key="3">
    <source>
        <dbReference type="EnsemblPlants" id="AUR62014584-RA:cds"/>
    </source>
</evidence>
<dbReference type="Proteomes" id="UP000596660">
    <property type="component" value="Unplaced"/>
</dbReference>
<dbReference type="AlphaFoldDB" id="A0A803LKT7"/>
<dbReference type="OMA" id="WRIWREG"/>
<accession>A0A803LKU9</accession>
<reference evidence="3" key="1">
    <citation type="journal article" date="2017" name="Nature">
        <title>The genome of Chenopodium quinoa.</title>
        <authorList>
            <person name="Jarvis D.E."/>
            <person name="Ho Y.S."/>
            <person name="Lightfoot D.J."/>
            <person name="Schmoeckel S.M."/>
            <person name="Li B."/>
            <person name="Borm T.J.A."/>
            <person name="Ohyanagi H."/>
            <person name="Mineta K."/>
            <person name="Michell C.T."/>
            <person name="Saber N."/>
            <person name="Kharbatia N.M."/>
            <person name="Rupper R.R."/>
            <person name="Sharp A.R."/>
            <person name="Dally N."/>
            <person name="Boughton B.A."/>
            <person name="Woo Y.H."/>
            <person name="Gao G."/>
            <person name="Schijlen E.G.W.M."/>
            <person name="Guo X."/>
            <person name="Momin A.A."/>
            <person name="Negrao S."/>
            <person name="Al-Babili S."/>
            <person name="Gehring C."/>
            <person name="Roessner U."/>
            <person name="Jung C."/>
            <person name="Murphy K."/>
            <person name="Arold S.T."/>
            <person name="Gojobori T."/>
            <person name="van der Linden C.G."/>
            <person name="van Loo E.N."/>
            <person name="Jellen E.N."/>
            <person name="Maughan P.J."/>
            <person name="Tester M."/>
        </authorList>
    </citation>
    <scope>NUCLEOTIDE SEQUENCE [LARGE SCALE GENOMIC DNA]</scope>
    <source>
        <strain evidence="3">cv. PI 614886</strain>
    </source>
</reference>
<organism evidence="3 4">
    <name type="scientific">Chenopodium quinoa</name>
    <name type="common">Quinoa</name>
    <dbReference type="NCBI Taxonomy" id="63459"/>
    <lineage>
        <taxon>Eukaryota</taxon>
        <taxon>Viridiplantae</taxon>
        <taxon>Streptophyta</taxon>
        <taxon>Embryophyta</taxon>
        <taxon>Tracheophyta</taxon>
        <taxon>Spermatophyta</taxon>
        <taxon>Magnoliopsida</taxon>
        <taxon>eudicotyledons</taxon>
        <taxon>Gunneridae</taxon>
        <taxon>Pentapetalae</taxon>
        <taxon>Caryophyllales</taxon>
        <taxon>Chenopodiaceae</taxon>
        <taxon>Chenopodioideae</taxon>
        <taxon>Atripliceae</taxon>
        <taxon>Chenopodium</taxon>
    </lineage>
</organism>
<feature type="chain" id="PRO_5036407610" evidence="2">
    <location>
        <begin position="26"/>
        <end position="152"/>
    </location>
</feature>
<dbReference type="PANTHER" id="PTHR27006">
    <property type="entry name" value="PROMASTIGOTE SURFACE ANTIGEN PROTEIN PSA"/>
    <property type="match status" value="1"/>
</dbReference>
<dbReference type="Gramene" id="AUR62014596-RA">
    <property type="protein sequence ID" value="AUR62014596-RA:cds"/>
    <property type="gene ID" value="AUR62014596"/>
</dbReference>
<protein>
    <submittedName>
        <fullName evidence="3">Uncharacterized protein</fullName>
    </submittedName>
</protein>
<dbReference type="EnsemblPlants" id="AUR62014584-RA">
    <property type="protein sequence ID" value="AUR62014584-RA:cds"/>
    <property type="gene ID" value="AUR62014584"/>
</dbReference>
<dbReference type="Gene3D" id="1.10.510.10">
    <property type="entry name" value="Transferase(Phosphotransferase) domain 1"/>
    <property type="match status" value="1"/>
</dbReference>
<evidence type="ECO:0000256" key="1">
    <source>
        <dbReference type="SAM" id="MobiDB-lite"/>
    </source>
</evidence>
<dbReference type="PANTHER" id="PTHR27006:SF586">
    <property type="entry name" value="CYSTEINE-RICH RECEPTOR-LIKE PROTEIN KINASE 10"/>
    <property type="match status" value="1"/>
</dbReference>
<proteinExistence type="predicted"/>
<feature type="region of interest" description="Disordered" evidence="1">
    <location>
        <begin position="112"/>
        <end position="152"/>
    </location>
</feature>
<dbReference type="EnsemblPlants" id="AUR62014596-RA">
    <property type="protein sequence ID" value="AUR62014596-RA:cds"/>
    <property type="gene ID" value="AUR62014596"/>
</dbReference>
<evidence type="ECO:0000313" key="4">
    <source>
        <dbReference type="Proteomes" id="UP000596660"/>
    </source>
</evidence>